<organism evidence="3 4">
    <name type="scientific">Bdellovibrio bacteriovorus</name>
    <dbReference type="NCBI Taxonomy" id="959"/>
    <lineage>
        <taxon>Bacteria</taxon>
        <taxon>Pseudomonadati</taxon>
        <taxon>Bdellovibrionota</taxon>
        <taxon>Bdellovibrionia</taxon>
        <taxon>Bdellovibrionales</taxon>
        <taxon>Pseudobdellovibrionaceae</taxon>
        <taxon>Bdellovibrio</taxon>
    </lineage>
</organism>
<dbReference type="InterPro" id="IPR050718">
    <property type="entry name" value="ApaG-like"/>
</dbReference>
<dbReference type="Pfam" id="PF04379">
    <property type="entry name" value="DUF525"/>
    <property type="match status" value="1"/>
</dbReference>
<evidence type="ECO:0000313" key="3">
    <source>
        <dbReference type="EMBL" id="KYG70367.1"/>
    </source>
</evidence>
<sequence>MAMQKTTTPDFQISAKVVYVPSESRPEQGYHFFAYKIAITNKGEVPAQLMSRHWVITDSSGKKEEVRGPGVVGVQPKIQPGQTFEYDSACPLNASTGSMQGRYYFVAENGESFSVEIPEFFLIAPHALH</sequence>
<reference evidence="3 4" key="1">
    <citation type="submission" date="2016-03" db="EMBL/GenBank/DDBJ databases">
        <authorList>
            <person name="Ploux O."/>
        </authorList>
    </citation>
    <scope>NUCLEOTIDE SEQUENCE [LARGE SCALE GENOMIC DNA]</scope>
    <source>
        <strain evidence="3 4">BER2</strain>
    </source>
</reference>
<dbReference type="HAMAP" id="MF_00791">
    <property type="entry name" value="ApaG"/>
    <property type="match status" value="1"/>
</dbReference>
<dbReference type="NCBIfam" id="NF003967">
    <property type="entry name" value="PRK05461.1"/>
    <property type="match status" value="1"/>
</dbReference>
<proteinExistence type="inferred from homology"/>
<dbReference type="EMBL" id="LUKF01000002">
    <property type="protein sequence ID" value="KYG70367.1"/>
    <property type="molecule type" value="Genomic_DNA"/>
</dbReference>
<dbReference type="AlphaFoldDB" id="A0A150WV32"/>
<dbReference type="PROSITE" id="PS51087">
    <property type="entry name" value="APAG"/>
    <property type="match status" value="1"/>
</dbReference>
<dbReference type="Proteomes" id="UP000075391">
    <property type="component" value="Unassembled WGS sequence"/>
</dbReference>
<name>A0A150WV32_BDEBC</name>
<gene>
    <name evidence="3" type="ORF">AZI85_14095</name>
</gene>
<dbReference type="PANTHER" id="PTHR47191">
    <property type="entry name" value="OS05G0170800 PROTEIN"/>
    <property type="match status" value="1"/>
</dbReference>
<dbReference type="InterPro" id="IPR036767">
    <property type="entry name" value="ApaG_sf"/>
</dbReference>
<dbReference type="InterPro" id="IPR023065">
    <property type="entry name" value="Uncharacterised_ApaG"/>
</dbReference>
<dbReference type="InterPro" id="IPR007474">
    <property type="entry name" value="ApaG_domain"/>
</dbReference>
<dbReference type="RefSeq" id="WP_063242753.1">
    <property type="nucleotide sequence ID" value="NZ_LUKF01000002.1"/>
</dbReference>
<evidence type="ECO:0000259" key="2">
    <source>
        <dbReference type="PROSITE" id="PS51087"/>
    </source>
</evidence>
<dbReference type="OrthoDB" id="5293821at2"/>
<feature type="domain" description="ApaG" evidence="2">
    <location>
        <begin position="5"/>
        <end position="129"/>
    </location>
</feature>
<dbReference type="PANTHER" id="PTHR47191:SF2">
    <property type="entry name" value="OS05G0170800 PROTEIN"/>
    <property type="match status" value="1"/>
</dbReference>
<dbReference type="SUPFAM" id="SSF110069">
    <property type="entry name" value="ApaG-like"/>
    <property type="match status" value="1"/>
</dbReference>
<evidence type="ECO:0000313" key="4">
    <source>
        <dbReference type="Proteomes" id="UP000075391"/>
    </source>
</evidence>
<comment type="caution">
    <text evidence="3">The sequence shown here is derived from an EMBL/GenBank/DDBJ whole genome shotgun (WGS) entry which is preliminary data.</text>
</comment>
<dbReference type="Gene3D" id="2.60.40.1470">
    <property type="entry name" value="ApaG domain"/>
    <property type="match status" value="1"/>
</dbReference>
<accession>A0A150WV32</accession>
<evidence type="ECO:0000256" key="1">
    <source>
        <dbReference type="ARBA" id="ARBA00017693"/>
    </source>
</evidence>
<protein>
    <recommendedName>
        <fullName evidence="1">Protein ApaG</fullName>
    </recommendedName>
</protein>